<evidence type="ECO:0000313" key="2">
    <source>
        <dbReference type="Proteomes" id="UP001259587"/>
    </source>
</evidence>
<name>A0ACC6K5G9_9PSED</name>
<protein>
    <submittedName>
        <fullName evidence="1">Uncharacterized protein</fullName>
    </submittedName>
</protein>
<evidence type="ECO:0000313" key="1">
    <source>
        <dbReference type="EMBL" id="MDR6713715.1"/>
    </source>
</evidence>
<organism evidence="1 2">
    <name type="scientific">Pseudomonas hunanensis</name>
    <dbReference type="NCBI Taxonomy" id="1247546"/>
    <lineage>
        <taxon>Bacteria</taxon>
        <taxon>Pseudomonadati</taxon>
        <taxon>Pseudomonadota</taxon>
        <taxon>Gammaproteobacteria</taxon>
        <taxon>Pseudomonadales</taxon>
        <taxon>Pseudomonadaceae</taxon>
        <taxon>Pseudomonas</taxon>
    </lineage>
</organism>
<comment type="caution">
    <text evidence="1">The sequence shown here is derived from an EMBL/GenBank/DDBJ whole genome shotgun (WGS) entry which is preliminary data.</text>
</comment>
<proteinExistence type="predicted"/>
<reference evidence="1" key="1">
    <citation type="submission" date="2023-07" db="EMBL/GenBank/DDBJ databases">
        <title>Sorghum-associated microbial communities from plants grown in Nebraska, USA.</title>
        <authorList>
            <person name="Schachtman D."/>
        </authorList>
    </citation>
    <scope>NUCLEOTIDE SEQUENCE</scope>
    <source>
        <strain evidence="1">BE56</strain>
    </source>
</reference>
<dbReference type="Proteomes" id="UP001259587">
    <property type="component" value="Unassembled WGS sequence"/>
</dbReference>
<feature type="non-terminal residue" evidence="1">
    <location>
        <position position="1"/>
    </location>
</feature>
<dbReference type="EMBL" id="JAVDTH010000020">
    <property type="protein sequence ID" value="MDR6713715.1"/>
    <property type="molecule type" value="Genomic_DNA"/>
</dbReference>
<keyword evidence="2" id="KW-1185">Reference proteome</keyword>
<sequence length="25" mass="2622">ATVLYGTGAAGFAGQARSYRISLYQ</sequence>
<gene>
    <name evidence="1" type="ORF">J2W83_003330</name>
</gene>
<accession>A0ACC6K5G9</accession>